<keyword evidence="3" id="KW-1185">Reference proteome</keyword>
<reference evidence="2 3" key="1">
    <citation type="submission" date="2016-10" db="EMBL/GenBank/DDBJ databases">
        <authorList>
            <person name="de Groot N.N."/>
        </authorList>
    </citation>
    <scope>NUCLEOTIDE SEQUENCE [LARGE SCALE GENOMIC DNA]</scope>
    <source>
        <strain evidence="2 3">DSM 44468</strain>
    </source>
</reference>
<dbReference type="EMBL" id="FORP01000008">
    <property type="protein sequence ID" value="SFJ75710.1"/>
    <property type="molecule type" value="Genomic_DNA"/>
</dbReference>
<keyword evidence="1" id="KW-0472">Membrane</keyword>
<name>A0A1I3TYE3_9PSEU</name>
<evidence type="ECO:0000313" key="2">
    <source>
        <dbReference type="EMBL" id="SFJ75710.1"/>
    </source>
</evidence>
<keyword evidence="1" id="KW-0812">Transmembrane</keyword>
<keyword evidence="1" id="KW-1133">Transmembrane helix</keyword>
<dbReference type="STRING" id="115433.SAMN05421835_108133"/>
<feature type="transmembrane region" description="Helical" evidence="1">
    <location>
        <begin position="71"/>
        <end position="97"/>
    </location>
</feature>
<gene>
    <name evidence="2" type="ORF">SAMN05421835_108133</name>
</gene>
<evidence type="ECO:0000256" key="1">
    <source>
        <dbReference type="SAM" id="Phobius"/>
    </source>
</evidence>
<organism evidence="2 3">
    <name type="scientific">Amycolatopsis sacchari</name>
    <dbReference type="NCBI Taxonomy" id="115433"/>
    <lineage>
        <taxon>Bacteria</taxon>
        <taxon>Bacillati</taxon>
        <taxon>Actinomycetota</taxon>
        <taxon>Actinomycetes</taxon>
        <taxon>Pseudonocardiales</taxon>
        <taxon>Pseudonocardiaceae</taxon>
        <taxon>Amycolatopsis</taxon>
    </lineage>
</organism>
<dbReference type="OrthoDB" id="5195451at2"/>
<protein>
    <submittedName>
        <fullName evidence="2">Uncharacterized protein</fullName>
    </submittedName>
</protein>
<dbReference type="AlphaFoldDB" id="A0A1I3TYE3"/>
<evidence type="ECO:0000313" key="3">
    <source>
        <dbReference type="Proteomes" id="UP000199025"/>
    </source>
</evidence>
<dbReference type="RefSeq" id="WP_091508108.1">
    <property type="nucleotide sequence ID" value="NZ_FORP01000008.1"/>
</dbReference>
<proteinExistence type="predicted"/>
<sequence>METTGPRCSFCERVQDDEEGWFDVDVRVDEGEYYLWFCSQEHAGEWFRRPLPEPDEGTVIQAKPGEEVVGWLIFATIVLLVLGLLGIGLWTVIRWLFFDS</sequence>
<dbReference type="Proteomes" id="UP000199025">
    <property type="component" value="Unassembled WGS sequence"/>
</dbReference>
<accession>A0A1I3TYE3</accession>